<dbReference type="OrthoDB" id="21266at2759"/>
<dbReference type="AlphaFoldDB" id="A0A0D6EG00"/>
<keyword evidence="4" id="KW-1185">Reference proteome</keyword>
<dbReference type="Pfam" id="PF12350">
    <property type="entry name" value="CTK3_C"/>
    <property type="match status" value="1"/>
</dbReference>
<feature type="domain" description="CID" evidence="2">
    <location>
        <begin position="2"/>
        <end position="149"/>
    </location>
</feature>
<proteinExistence type="predicted"/>
<evidence type="ECO:0000313" key="4">
    <source>
        <dbReference type="Proteomes" id="UP000243876"/>
    </source>
</evidence>
<protein>
    <submittedName>
        <fullName evidence="3">SPOSA6832_00161-mRNA-1:cds</fullName>
    </submittedName>
</protein>
<reference evidence="4" key="1">
    <citation type="submission" date="2015-02" db="EMBL/GenBank/DDBJ databases">
        <authorList>
            <person name="Gon?alves P."/>
        </authorList>
    </citation>
    <scope>NUCLEOTIDE SEQUENCE [LARGE SCALE GENOMIC DNA]</scope>
</reference>
<dbReference type="InterPro" id="IPR042326">
    <property type="entry name" value="Ctk3"/>
</dbReference>
<feature type="compositionally biased region" description="Basic and acidic residues" evidence="1">
    <location>
        <begin position="313"/>
        <end position="331"/>
    </location>
</feature>
<dbReference type="GO" id="GO:0070692">
    <property type="term" value="C:CTDK-1 complex"/>
    <property type="evidence" value="ECO:0007669"/>
    <property type="project" value="InterPro"/>
</dbReference>
<dbReference type="GO" id="GO:0045943">
    <property type="term" value="P:positive regulation of transcription by RNA polymerase I"/>
    <property type="evidence" value="ECO:0007669"/>
    <property type="project" value="TreeGrafter"/>
</dbReference>
<dbReference type="InterPro" id="IPR008942">
    <property type="entry name" value="ENTH_VHS"/>
</dbReference>
<dbReference type="PANTHER" id="PTHR28291:SF1">
    <property type="entry name" value="CTD KINASE SUBUNIT GAMMA"/>
    <property type="match status" value="1"/>
</dbReference>
<dbReference type="GO" id="GO:0032786">
    <property type="term" value="P:positive regulation of DNA-templated transcription, elongation"/>
    <property type="evidence" value="ECO:0007669"/>
    <property type="project" value="InterPro"/>
</dbReference>
<dbReference type="Pfam" id="PF12243">
    <property type="entry name" value="CTK3"/>
    <property type="match status" value="1"/>
</dbReference>
<feature type="region of interest" description="Disordered" evidence="1">
    <location>
        <begin position="279"/>
        <end position="331"/>
    </location>
</feature>
<evidence type="ECO:0000256" key="1">
    <source>
        <dbReference type="SAM" id="MobiDB-lite"/>
    </source>
</evidence>
<name>A0A0D6EG00_SPOSA</name>
<accession>A0A0D6EG00</accession>
<sequence>MDPFEVRMEFISLVSRLTSSVASISKVASFALKHAQKCSDDLWDCYLDEVHHATLNSRINLLYLLDALLDREGPKVVVKDAVGGAVGQGSYRALVERDLGKVVDRVVPDSREGVLNWMSAIQVLRSWKTRRLLDADVLDAVTADLENRKASLHANESDATAAFANFSRNDILRRIEDDRERHKRLRERIWVLPVPSTLFPATLSASVPPSSSQKPSPVSPASPFEPPPSASTPSSRAPVPPQGAGAAAAVDKTLPSSAGRGPELALEIEFDQLWEASEEERRLALGPEDEESSSVADGDGREPKRSRKWPLTEQERDEMRSERERCFNPPS</sequence>
<feature type="compositionally biased region" description="Low complexity" evidence="1">
    <location>
        <begin position="231"/>
        <end position="250"/>
    </location>
</feature>
<dbReference type="Gene3D" id="1.25.40.90">
    <property type="match status" value="1"/>
</dbReference>
<feature type="compositionally biased region" description="Pro residues" evidence="1">
    <location>
        <begin position="217"/>
        <end position="230"/>
    </location>
</feature>
<feature type="region of interest" description="Disordered" evidence="1">
    <location>
        <begin position="204"/>
        <end position="263"/>
    </location>
</feature>
<feature type="compositionally biased region" description="Low complexity" evidence="1">
    <location>
        <begin position="204"/>
        <end position="216"/>
    </location>
</feature>
<dbReference type="EMBL" id="CENE01000001">
    <property type="protein sequence ID" value="CEQ38693.1"/>
    <property type="molecule type" value="Genomic_DNA"/>
</dbReference>
<dbReference type="PROSITE" id="PS51391">
    <property type="entry name" value="CID"/>
    <property type="match status" value="1"/>
</dbReference>
<evidence type="ECO:0000313" key="3">
    <source>
        <dbReference type="EMBL" id="CEQ38693.1"/>
    </source>
</evidence>
<evidence type="ECO:0000259" key="2">
    <source>
        <dbReference type="PROSITE" id="PS51391"/>
    </source>
</evidence>
<gene>
    <name evidence="3" type="primary">SPOSA6832_00161</name>
</gene>
<organism evidence="3 4">
    <name type="scientific">Sporidiobolus salmonicolor</name>
    <name type="common">Yeast-like fungus</name>
    <name type="synonym">Sporobolomyces salmonicolor</name>
    <dbReference type="NCBI Taxonomy" id="5005"/>
    <lineage>
        <taxon>Eukaryota</taxon>
        <taxon>Fungi</taxon>
        <taxon>Dikarya</taxon>
        <taxon>Basidiomycota</taxon>
        <taxon>Pucciniomycotina</taxon>
        <taxon>Microbotryomycetes</taxon>
        <taxon>Sporidiobolales</taxon>
        <taxon>Sporidiobolaceae</taxon>
        <taxon>Sporobolomyces</taxon>
    </lineage>
</organism>
<dbReference type="PANTHER" id="PTHR28291">
    <property type="entry name" value="CTD KINASE SUBUNIT GAMMA"/>
    <property type="match status" value="1"/>
</dbReference>
<dbReference type="Proteomes" id="UP000243876">
    <property type="component" value="Unassembled WGS sequence"/>
</dbReference>
<dbReference type="InterPro" id="IPR024637">
    <property type="entry name" value="Ctk3_C"/>
</dbReference>
<dbReference type="InterPro" id="IPR006569">
    <property type="entry name" value="CID_dom"/>
</dbReference>
<dbReference type="InterPro" id="IPR024638">
    <property type="entry name" value="Ctk3_N"/>
</dbReference>